<gene>
    <name evidence="1" type="ORF">SAMN03080594_101632</name>
</gene>
<reference evidence="2" key="1">
    <citation type="submission" date="2016-11" db="EMBL/GenBank/DDBJ databases">
        <authorList>
            <person name="Varghese N."/>
            <person name="Submissions S."/>
        </authorList>
    </citation>
    <scope>NUCLEOTIDE SEQUENCE [LARGE SCALE GENOMIC DNA]</scope>
    <source>
        <strain evidence="2">DSM 17539</strain>
    </source>
</reference>
<dbReference type="Proteomes" id="UP000184406">
    <property type="component" value="Unassembled WGS sequence"/>
</dbReference>
<evidence type="ECO:0000313" key="1">
    <source>
        <dbReference type="EMBL" id="SHE56384.1"/>
    </source>
</evidence>
<organism evidence="1 2">
    <name type="scientific">Arenibacter palladensis</name>
    <dbReference type="NCBI Taxonomy" id="237373"/>
    <lineage>
        <taxon>Bacteria</taxon>
        <taxon>Pseudomonadati</taxon>
        <taxon>Bacteroidota</taxon>
        <taxon>Flavobacteriia</taxon>
        <taxon>Flavobacteriales</taxon>
        <taxon>Flavobacteriaceae</taxon>
        <taxon>Arenibacter</taxon>
    </lineage>
</organism>
<dbReference type="RefSeq" id="WP_072860248.1">
    <property type="nucleotide sequence ID" value="NZ_FQUX01000001.1"/>
</dbReference>
<dbReference type="InterPro" id="IPR000801">
    <property type="entry name" value="Esterase-like"/>
</dbReference>
<dbReference type="PANTHER" id="PTHR48098:SF6">
    <property type="entry name" value="FERRI-BACILLIBACTIN ESTERASE BESA"/>
    <property type="match status" value="1"/>
</dbReference>
<dbReference type="SUPFAM" id="SSF53474">
    <property type="entry name" value="alpha/beta-Hydrolases"/>
    <property type="match status" value="1"/>
</dbReference>
<dbReference type="AlphaFoldDB" id="A0A1M4UI93"/>
<dbReference type="Gene3D" id="3.40.50.1820">
    <property type="entry name" value="alpha/beta hydrolase"/>
    <property type="match status" value="1"/>
</dbReference>
<evidence type="ECO:0000313" key="2">
    <source>
        <dbReference type="Proteomes" id="UP000184406"/>
    </source>
</evidence>
<accession>A0A1M4UI93</accession>
<dbReference type="OrthoDB" id="9784036at2"/>
<name>A0A1M4UI93_9FLAO</name>
<dbReference type="PANTHER" id="PTHR48098">
    <property type="entry name" value="ENTEROCHELIN ESTERASE-RELATED"/>
    <property type="match status" value="1"/>
</dbReference>
<dbReference type="InterPro" id="IPR050583">
    <property type="entry name" value="Mycobacterial_A85_antigen"/>
</dbReference>
<protein>
    <submittedName>
        <fullName evidence="1">Enterochelin esterase</fullName>
    </submittedName>
</protein>
<dbReference type="Pfam" id="PF00756">
    <property type="entry name" value="Esterase"/>
    <property type="match status" value="1"/>
</dbReference>
<keyword evidence="2" id="KW-1185">Reference proteome</keyword>
<dbReference type="InterPro" id="IPR029058">
    <property type="entry name" value="AB_hydrolase_fold"/>
</dbReference>
<sequence>MQFTSDYISLKGSVFSFNLERSVAFRLVAPPNYRESQTPFSVLLMNDGQDYVGLNLEKTLSDAYKDKETNPFIFVGIEADHNRLYEYGTSISPDFKGRGNRALQYSKFIIEELIPFLGKEFKVSPPVQNWVYCGFSLGGLSAFDIAFNNSKFFGKVGVFSGSFWWRRKAYQKHDMEDRSRITLDMIKNSKHRAPLQYFFQCGTEEETDDRNNNGVIDVIDDTLDVINELQLKGYSYPGDICYKEIEGGKHDLSTWGSALPQFIKWAFQKD</sequence>
<proteinExistence type="predicted"/>
<dbReference type="EMBL" id="FQUX01000001">
    <property type="protein sequence ID" value="SHE56384.1"/>
    <property type="molecule type" value="Genomic_DNA"/>
</dbReference>